<feature type="compositionally biased region" description="Basic and acidic residues" evidence="1">
    <location>
        <begin position="158"/>
        <end position="167"/>
    </location>
</feature>
<feature type="region of interest" description="Disordered" evidence="1">
    <location>
        <begin position="108"/>
        <end position="167"/>
    </location>
</feature>
<dbReference type="Gene3D" id="3.30.2310.20">
    <property type="entry name" value="RelE-like"/>
    <property type="match status" value="1"/>
</dbReference>
<name>A0A100Y6F9_9ACTN</name>
<keyword evidence="3" id="KW-1185">Reference proteome</keyword>
<feature type="compositionally biased region" description="Low complexity" evidence="1">
    <location>
        <begin position="110"/>
        <end position="120"/>
    </location>
</feature>
<comment type="caution">
    <text evidence="2">The sequence shown here is derived from an EMBL/GenBank/DDBJ whole genome shotgun (WGS) entry which is preliminary data.</text>
</comment>
<dbReference type="InterPro" id="IPR035093">
    <property type="entry name" value="RelE/ParE_toxin_dom_sf"/>
</dbReference>
<accession>A0A100Y6F9</accession>
<dbReference type="Proteomes" id="UP000054011">
    <property type="component" value="Unassembled WGS sequence"/>
</dbReference>
<sequence>MTPPPAYGLSFNPQALTDLRALPRDIRDRALGLIEDVVRARVTGGSLTGELREYRKLYLGERSEWRIVYRLQNAPPGSHHHHEAHVVAIRPRARQDIYDTVRARVHRPRPAVGPRAHAARTLPPQMQGRKPPSARPDASTAMTPAAWRPADLFTSPKPDTDPKGNRR</sequence>
<gene>
    <name evidence="2" type="ORF">ATE80_11820</name>
</gene>
<evidence type="ECO:0000313" key="3">
    <source>
        <dbReference type="Proteomes" id="UP000054011"/>
    </source>
</evidence>
<organism evidence="2 3">
    <name type="scientific">Streptomyces kanasensis</name>
    <dbReference type="NCBI Taxonomy" id="936756"/>
    <lineage>
        <taxon>Bacteria</taxon>
        <taxon>Bacillati</taxon>
        <taxon>Actinomycetota</taxon>
        <taxon>Actinomycetes</taxon>
        <taxon>Kitasatosporales</taxon>
        <taxon>Streptomycetaceae</taxon>
        <taxon>Streptomyces</taxon>
    </lineage>
</organism>
<evidence type="ECO:0000256" key="1">
    <source>
        <dbReference type="SAM" id="MobiDB-lite"/>
    </source>
</evidence>
<dbReference type="RefSeq" id="WP_058942151.1">
    <property type="nucleotide sequence ID" value="NZ_LNSV01000024.1"/>
</dbReference>
<evidence type="ECO:0000313" key="2">
    <source>
        <dbReference type="EMBL" id="KUH38561.1"/>
    </source>
</evidence>
<reference evidence="2 3" key="1">
    <citation type="submission" date="2015-11" db="EMBL/GenBank/DDBJ databases">
        <title>Genome-wide analysis reveals the secondary metabolome in Streptomyces kanasensis ZX01.</title>
        <authorList>
            <person name="Zhang G."/>
            <person name="Han L."/>
            <person name="Feng J."/>
            <person name="Zhang X."/>
        </authorList>
    </citation>
    <scope>NUCLEOTIDE SEQUENCE [LARGE SCALE GENOMIC DNA]</scope>
    <source>
        <strain evidence="2 3">ZX01</strain>
    </source>
</reference>
<protein>
    <submittedName>
        <fullName evidence="2">Uncharacterized protein</fullName>
    </submittedName>
</protein>
<dbReference type="EMBL" id="LNSV01000024">
    <property type="protein sequence ID" value="KUH38561.1"/>
    <property type="molecule type" value="Genomic_DNA"/>
</dbReference>
<dbReference type="AlphaFoldDB" id="A0A100Y6F9"/>
<dbReference type="OrthoDB" id="4305287at2"/>
<dbReference type="STRING" id="936756.ATE80_11820"/>
<proteinExistence type="predicted"/>
<dbReference type="SUPFAM" id="SSF143011">
    <property type="entry name" value="RelE-like"/>
    <property type="match status" value="1"/>
</dbReference>